<evidence type="ECO:0000313" key="1">
    <source>
        <dbReference type="EMBL" id="TDS50823.1"/>
    </source>
</evidence>
<accession>A0A4R7ELY8</accession>
<gene>
    <name evidence="1" type="ORF">C8P70_1496</name>
</gene>
<name>A0A4R7ELY8_9FLAO</name>
<dbReference type="AlphaFoldDB" id="A0A4R7ELY8"/>
<comment type="caution">
    <text evidence="1">The sequence shown here is derived from an EMBL/GenBank/DDBJ whole genome shotgun (WGS) entry which is preliminary data.</text>
</comment>
<proteinExistence type="predicted"/>
<protein>
    <submittedName>
        <fullName evidence="1">Uncharacterized protein</fullName>
    </submittedName>
</protein>
<reference evidence="1 2" key="1">
    <citation type="submission" date="2019-03" db="EMBL/GenBank/DDBJ databases">
        <title>Genomic Encyclopedia of Archaeal and Bacterial Type Strains, Phase II (KMG-II): from individual species to whole genera.</title>
        <authorList>
            <person name="Goeker M."/>
        </authorList>
    </citation>
    <scope>NUCLEOTIDE SEQUENCE [LARGE SCALE GENOMIC DNA]</scope>
    <source>
        <strain evidence="1 2">DSM 28213</strain>
    </source>
</reference>
<keyword evidence="2" id="KW-1185">Reference proteome</keyword>
<evidence type="ECO:0000313" key="2">
    <source>
        <dbReference type="Proteomes" id="UP000295215"/>
    </source>
</evidence>
<dbReference type="Proteomes" id="UP000295215">
    <property type="component" value="Unassembled WGS sequence"/>
</dbReference>
<sequence>MYYDEMSMKENNDTEAFDFDKSKIMEDRSYFDNRKLIHQINNQDCGSSFSEDYLLNEQKKNHNRF</sequence>
<dbReference type="EMBL" id="SOAG01000049">
    <property type="protein sequence ID" value="TDS50823.1"/>
    <property type="molecule type" value="Genomic_DNA"/>
</dbReference>
<organism evidence="1 2">
    <name type="scientific">Myroides indicus</name>
    <dbReference type="NCBI Taxonomy" id="1323422"/>
    <lineage>
        <taxon>Bacteria</taxon>
        <taxon>Pseudomonadati</taxon>
        <taxon>Bacteroidota</taxon>
        <taxon>Flavobacteriia</taxon>
        <taxon>Flavobacteriales</taxon>
        <taxon>Flavobacteriaceae</taxon>
        <taxon>Myroides</taxon>
    </lineage>
</organism>